<evidence type="ECO:0000313" key="1">
    <source>
        <dbReference type="EMBL" id="KAA1087779.1"/>
    </source>
</evidence>
<evidence type="ECO:0000313" key="3">
    <source>
        <dbReference type="Proteomes" id="UP000324748"/>
    </source>
</evidence>
<dbReference type="Proteomes" id="UP000325313">
    <property type="component" value="Unassembled WGS sequence"/>
</dbReference>
<organism evidence="1 3">
    <name type="scientific">Puccinia graminis f. sp. tritici</name>
    <dbReference type="NCBI Taxonomy" id="56615"/>
    <lineage>
        <taxon>Eukaryota</taxon>
        <taxon>Fungi</taxon>
        <taxon>Dikarya</taxon>
        <taxon>Basidiomycota</taxon>
        <taxon>Pucciniomycotina</taxon>
        <taxon>Pucciniomycetes</taxon>
        <taxon>Pucciniales</taxon>
        <taxon>Pucciniaceae</taxon>
        <taxon>Puccinia</taxon>
    </lineage>
</organism>
<dbReference type="AlphaFoldDB" id="A0A5B0NIT1"/>
<proteinExistence type="predicted"/>
<sequence length="61" mass="6682">MKAEVISLAVAFMSPTETGGQSKKERKGIETEFISEVVVQALPIGQETIRRKTIGGQADYR</sequence>
<gene>
    <name evidence="1" type="ORF">PGT21_036548</name>
    <name evidence="2" type="ORF">PGTUg99_003855</name>
</gene>
<evidence type="ECO:0000313" key="2">
    <source>
        <dbReference type="EMBL" id="KAA1138132.1"/>
    </source>
</evidence>
<keyword evidence="3" id="KW-1185">Reference proteome</keyword>
<name>A0A5B0NIT1_PUCGR</name>
<protein>
    <submittedName>
        <fullName evidence="1">Uncharacterized protein</fullName>
    </submittedName>
</protein>
<reference evidence="3 4" key="1">
    <citation type="submission" date="2019-05" db="EMBL/GenBank/DDBJ databases">
        <title>Emergence of the Ug99 lineage of the wheat stem rust pathogen through somatic hybridization.</title>
        <authorList>
            <person name="Li F."/>
            <person name="Upadhyaya N.M."/>
            <person name="Sperschneider J."/>
            <person name="Matny O."/>
            <person name="Nguyen-Phuc H."/>
            <person name="Mago R."/>
            <person name="Raley C."/>
            <person name="Miller M.E."/>
            <person name="Silverstein K.A.T."/>
            <person name="Henningsen E."/>
            <person name="Hirsch C.D."/>
            <person name="Visser B."/>
            <person name="Pretorius Z.A."/>
            <person name="Steffenson B.J."/>
            <person name="Schwessinger B."/>
            <person name="Dodds P.N."/>
            <person name="Figueroa M."/>
        </authorList>
    </citation>
    <scope>NUCLEOTIDE SEQUENCE [LARGE SCALE GENOMIC DNA]</scope>
    <source>
        <strain evidence="1">21-0</strain>
        <strain evidence="2 4">Ug99</strain>
    </source>
</reference>
<comment type="caution">
    <text evidence="1">The sequence shown here is derived from an EMBL/GenBank/DDBJ whole genome shotgun (WGS) entry which is preliminary data.</text>
</comment>
<dbReference type="EMBL" id="VDEP01000003">
    <property type="protein sequence ID" value="KAA1138132.1"/>
    <property type="molecule type" value="Genomic_DNA"/>
</dbReference>
<evidence type="ECO:0000313" key="4">
    <source>
        <dbReference type="Proteomes" id="UP000325313"/>
    </source>
</evidence>
<accession>A0A5B0NIT1</accession>
<dbReference type="EMBL" id="VSWC01000105">
    <property type="protein sequence ID" value="KAA1087779.1"/>
    <property type="molecule type" value="Genomic_DNA"/>
</dbReference>
<dbReference type="Proteomes" id="UP000324748">
    <property type="component" value="Unassembled WGS sequence"/>
</dbReference>